<feature type="compositionally biased region" description="Polar residues" evidence="1">
    <location>
        <begin position="75"/>
        <end position="94"/>
    </location>
</feature>
<sequence length="158" mass="18039">MEEGSQLREYHAFAGRQKILYQTTSKRSHVLIDDDKHDEMVIARSYPPRICLIPSTFIQRIVSSNSEKYADDEAVSQSGSETDSNESSNVTTINDDIPASDEVGIDVVETSLCEKHSQCYLFDEHYSRVHSMPPIYEHRGERSTLPRHCPFMHSKNGF</sequence>
<evidence type="ECO:0000313" key="3">
    <source>
        <dbReference type="EMBL" id="VDM41733.1"/>
    </source>
</evidence>
<accession>A0A0B2V4H8</accession>
<organism evidence="2 4">
    <name type="scientific">Toxocara canis</name>
    <name type="common">Canine roundworm</name>
    <dbReference type="NCBI Taxonomy" id="6265"/>
    <lineage>
        <taxon>Eukaryota</taxon>
        <taxon>Metazoa</taxon>
        <taxon>Ecdysozoa</taxon>
        <taxon>Nematoda</taxon>
        <taxon>Chromadorea</taxon>
        <taxon>Rhabditida</taxon>
        <taxon>Spirurina</taxon>
        <taxon>Ascaridomorpha</taxon>
        <taxon>Ascaridoidea</taxon>
        <taxon>Toxocaridae</taxon>
        <taxon>Toxocara</taxon>
    </lineage>
</organism>
<feature type="region of interest" description="Disordered" evidence="1">
    <location>
        <begin position="68"/>
        <end position="97"/>
    </location>
</feature>
<gene>
    <name evidence="2" type="ORF">Tcan_09950</name>
    <name evidence="3" type="ORF">TCNE_LOCUS10412</name>
</gene>
<reference evidence="2 4" key="1">
    <citation type="submission" date="2014-11" db="EMBL/GenBank/DDBJ databases">
        <title>Genetic blueprint of the zoonotic pathogen Toxocara canis.</title>
        <authorList>
            <person name="Zhu X.-Q."/>
            <person name="Korhonen P.K."/>
            <person name="Cai H."/>
            <person name="Young N.D."/>
            <person name="Nejsum P."/>
            <person name="von Samson-Himmelstjerna G."/>
            <person name="Boag P.R."/>
            <person name="Tan P."/>
            <person name="Li Q."/>
            <person name="Min J."/>
            <person name="Yang Y."/>
            <person name="Wang X."/>
            <person name="Fang X."/>
            <person name="Hall R.S."/>
            <person name="Hofmann A."/>
            <person name="Sternberg P.W."/>
            <person name="Jex A.R."/>
            <person name="Gasser R.B."/>
        </authorList>
    </citation>
    <scope>NUCLEOTIDE SEQUENCE [LARGE SCALE GENOMIC DNA]</scope>
    <source>
        <strain evidence="2">PN_DK_2014</strain>
    </source>
</reference>
<evidence type="ECO:0000313" key="2">
    <source>
        <dbReference type="EMBL" id="KHN76357.1"/>
    </source>
</evidence>
<dbReference type="Proteomes" id="UP000031036">
    <property type="component" value="Unassembled WGS sequence"/>
</dbReference>
<reference evidence="3" key="2">
    <citation type="submission" date="2018-11" db="EMBL/GenBank/DDBJ databases">
        <authorList>
            <consortium name="Pathogen Informatics"/>
        </authorList>
    </citation>
    <scope>NUCLEOTIDE SEQUENCE [LARGE SCALE GENOMIC DNA]</scope>
</reference>
<name>A0A0B2V4H8_TOXCA</name>
<dbReference type="OrthoDB" id="10530659at2759"/>
<dbReference type="EMBL" id="JPKZ01002528">
    <property type="protein sequence ID" value="KHN76357.1"/>
    <property type="molecule type" value="Genomic_DNA"/>
</dbReference>
<keyword evidence="4" id="KW-1185">Reference proteome</keyword>
<dbReference type="AlphaFoldDB" id="A0A0B2V4H8"/>
<dbReference type="EMBL" id="UYWY01020491">
    <property type="protein sequence ID" value="VDM41733.1"/>
    <property type="molecule type" value="Genomic_DNA"/>
</dbReference>
<protein>
    <submittedName>
        <fullName evidence="2">Uncharacterized protein</fullName>
    </submittedName>
</protein>
<evidence type="ECO:0000256" key="1">
    <source>
        <dbReference type="SAM" id="MobiDB-lite"/>
    </source>
</evidence>
<evidence type="ECO:0000313" key="4">
    <source>
        <dbReference type="Proteomes" id="UP000031036"/>
    </source>
</evidence>
<proteinExistence type="predicted"/>